<dbReference type="Pfam" id="PF02518">
    <property type="entry name" value="HATPase_c"/>
    <property type="match status" value="1"/>
</dbReference>
<dbReference type="EMBL" id="AOSK01000124">
    <property type="protein sequence ID" value="EYD74049.1"/>
    <property type="molecule type" value="Genomic_DNA"/>
</dbReference>
<dbReference type="AlphaFoldDB" id="A0A017HJX3"/>
<dbReference type="PROSITE" id="PS50109">
    <property type="entry name" value="HIS_KIN"/>
    <property type="match status" value="1"/>
</dbReference>
<reference evidence="5 6" key="1">
    <citation type="submission" date="2013-02" db="EMBL/GenBank/DDBJ databases">
        <authorList>
            <person name="Fiebig A."/>
            <person name="Goeker M."/>
            <person name="Klenk H.-P.P."/>
        </authorList>
    </citation>
    <scope>NUCLEOTIDE SEQUENCE [LARGE SCALE GENOMIC DNA]</scope>
    <source>
        <strain evidence="5 6">DSM 19309</strain>
    </source>
</reference>
<dbReference type="SUPFAM" id="SSF55874">
    <property type="entry name" value="ATPase domain of HSP90 chaperone/DNA topoisomerase II/histidine kinase"/>
    <property type="match status" value="1"/>
</dbReference>
<keyword evidence="6" id="KW-1185">Reference proteome</keyword>
<dbReference type="EC" id="2.7.13.3" evidence="2"/>
<evidence type="ECO:0000256" key="1">
    <source>
        <dbReference type="ARBA" id="ARBA00000085"/>
    </source>
</evidence>
<sequence>MEAGEVRAARLAALADLDILDTPPEADFDDVVLLASALCQTPIALVTLVTDERQWFKARCGAPMDQTSLDQSVCKYTMSEPDVLVLPDLRSDPRTADNTLVTRSPSIRFYAGAPLKTHAGVPLGAVCVIDTAPRPEGLTEAQAAGLKALARQTATLLETRRRSPRQDMDDATQLATVAEALENERRMAELRERFVAVLGHDLRNPLTAIDAGLRILRRDPTSDTAQALLPLMKQSVVRMRELVETTLDFARLRLGGGIELHRRTRDPLLPVLAHVVAEARASHPECHIVEELNLTEPVHCDPDRIGQMLSNLLGNAMTHGDVSRPIRVGAQTRNGEFTLWVANSGAPIPPDLQARLFEPFARGERPGQKGLGLGLYIAAEIARAHHGSLGVTSTPEQTRFVFRMPLLAH</sequence>
<evidence type="ECO:0000256" key="3">
    <source>
        <dbReference type="ARBA" id="ARBA00022553"/>
    </source>
</evidence>
<dbReference type="InterPro" id="IPR036097">
    <property type="entry name" value="HisK_dim/P_sf"/>
</dbReference>
<dbReference type="PRINTS" id="PR00344">
    <property type="entry name" value="BCTRLSENSOR"/>
</dbReference>
<dbReference type="Gene3D" id="1.10.287.130">
    <property type="match status" value="1"/>
</dbReference>
<dbReference type="CDD" id="cd00082">
    <property type="entry name" value="HisKA"/>
    <property type="match status" value="1"/>
</dbReference>
<dbReference type="GO" id="GO:0000155">
    <property type="term" value="F:phosphorelay sensor kinase activity"/>
    <property type="evidence" value="ECO:0007669"/>
    <property type="project" value="InterPro"/>
</dbReference>
<name>A0A017HJX3_9RHOB</name>
<evidence type="ECO:0000256" key="2">
    <source>
        <dbReference type="ARBA" id="ARBA00012438"/>
    </source>
</evidence>
<dbReference type="SUPFAM" id="SSF55781">
    <property type="entry name" value="GAF domain-like"/>
    <property type="match status" value="1"/>
</dbReference>
<dbReference type="SMART" id="SM00065">
    <property type="entry name" value="GAF"/>
    <property type="match status" value="1"/>
</dbReference>
<comment type="caution">
    <text evidence="5">The sequence shown here is derived from an EMBL/GenBank/DDBJ whole genome shotgun (WGS) entry which is preliminary data.</text>
</comment>
<dbReference type="PANTHER" id="PTHR43102">
    <property type="entry name" value="SLR1143 PROTEIN"/>
    <property type="match status" value="1"/>
</dbReference>
<proteinExistence type="predicted"/>
<evidence type="ECO:0000313" key="6">
    <source>
        <dbReference type="Proteomes" id="UP000019666"/>
    </source>
</evidence>
<gene>
    <name evidence="5" type="ORF">Rumeso_04420</name>
</gene>
<dbReference type="InterPro" id="IPR003661">
    <property type="entry name" value="HisK_dim/P_dom"/>
</dbReference>
<dbReference type="InterPro" id="IPR003594">
    <property type="entry name" value="HATPase_dom"/>
</dbReference>
<dbReference type="InterPro" id="IPR004358">
    <property type="entry name" value="Sig_transdc_His_kin-like_C"/>
</dbReference>
<dbReference type="PATRIC" id="fig|442562.3.peg.4350"/>
<dbReference type="RefSeq" id="WP_051521174.1">
    <property type="nucleotide sequence ID" value="NZ_KK088565.1"/>
</dbReference>
<dbReference type="STRING" id="442562.Rumeso_04420"/>
<dbReference type="InterPro" id="IPR029016">
    <property type="entry name" value="GAF-like_dom_sf"/>
</dbReference>
<dbReference type="Gene3D" id="3.30.565.10">
    <property type="entry name" value="Histidine kinase-like ATPase, C-terminal domain"/>
    <property type="match status" value="1"/>
</dbReference>
<evidence type="ECO:0000259" key="4">
    <source>
        <dbReference type="PROSITE" id="PS50109"/>
    </source>
</evidence>
<accession>A0A017HJX3</accession>
<dbReference type="SUPFAM" id="SSF47384">
    <property type="entry name" value="Homodimeric domain of signal transducing histidine kinase"/>
    <property type="match status" value="1"/>
</dbReference>
<dbReference type="Proteomes" id="UP000019666">
    <property type="component" value="Unassembled WGS sequence"/>
</dbReference>
<dbReference type="SMART" id="SM00387">
    <property type="entry name" value="HATPase_c"/>
    <property type="match status" value="1"/>
</dbReference>
<dbReference type="HOGENOM" id="CLU_000445_114_44_5"/>
<evidence type="ECO:0000313" key="5">
    <source>
        <dbReference type="EMBL" id="EYD74049.1"/>
    </source>
</evidence>
<comment type="catalytic activity">
    <reaction evidence="1">
        <text>ATP + protein L-histidine = ADP + protein N-phospho-L-histidine.</text>
        <dbReference type="EC" id="2.7.13.3"/>
    </reaction>
</comment>
<protein>
    <recommendedName>
        <fullName evidence="2">histidine kinase</fullName>
        <ecNumber evidence="2">2.7.13.3</ecNumber>
    </recommendedName>
</protein>
<feature type="domain" description="Histidine kinase" evidence="4">
    <location>
        <begin position="197"/>
        <end position="408"/>
    </location>
</feature>
<dbReference type="InterPro" id="IPR036890">
    <property type="entry name" value="HATPase_C_sf"/>
</dbReference>
<keyword evidence="3" id="KW-0597">Phosphoprotein</keyword>
<dbReference type="SMART" id="SM00388">
    <property type="entry name" value="HisKA"/>
    <property type="match status" value="1"/>
</dbReference>
<dbReference type="InterPro" id="IPR005467">
    <property type="entry name" value="His_kinase_dom"/>
</dbReference>
<dbReference type="Pfam" id="PF00512">
    <property type="entry name" value="HisKA"/>
    <property type="match status" value="1"/>
</dbReference>
<dbReference type="InterPro" id="IPR003018">
    <property type="entry name" value="GAF"/>
</dbReference>
<dbReference type="Gene3D" id="3.30.450.40">
    <property type="match status" value="1"/>
</dbReference>
<organism evidence="5 6">
    <name type="scientific">Rubellimicrobium mesophilum DSM 19309</name>
    <dbReference type="NCBI Taxonomy" id="442562"/>
    <lineage>
        <taxon>Bacteria</taxon>
        <taxon>Pseudomonadati</taxon>
        <taxon>Pseudomonadota</taxon>
        <taxon>Alphaproteobacteria</taxon>
        <taxon>Rhodobacterales</taxon>
        <taxon>Roseobacteraceae</taxon>
        <taxon>Rubellimicrobium</taxon>
    </lineage>
</organism>
<dbReference type="PANTHER" id="PTHR43102:SF2">
    <property type="entry name" value="GAF DOMAIN-CONTAINING PROTEIN"/>
    <property type="match status" value="1"/>
</dbReference>